<name>A0A4R0XP55_9MOLU</name>
<dbReference type="AlphaFoldDB" id="A0A4R0XP55"/>
<keyword evidence="2" id="KW-1185">Reference proteome</keyword>
<evidence type="ECO:0000313" key="1">
    <source>
        <dbReference type="EMBL" id="TCG11292.1"/>
    </source>
</evidence>
<dbReference type="Proteomes" id="UP000294192">
    <property type="component" value="Unassembled WGS sequence"/>
</dbReference>
<reference evidence="1 2" key="1">
    <citation type="submission" date="2018-02" db="EMBL/GenBank/DDBJ databases">
        <title>Mycoplasma marinum and Mycoplasma todarodis sp. nov., moderately halophilic and psychrotolerant mycoplasmas isolated from cephalopods.</title>
        <authorList>
            <person name="Viver T."/>
        </authorList>
    </citation>
    <scope>NUCLEOTIDE SEQUENCE [LARGE SCALE GENOMIC DNA]</scope>
    <source>
        <strain evidence="1 2">PE</strain>
    </source>
</reference>
<protein>
    <submittedName>
        <fullName evidence="1">Uncharacterized protein</fullName>
    </submittedName>
</protein>
<sequence>MEQKNRKPISKIIRPIALGSLAATGIVISTVSAIKFQNTEEVKIINLENSSHIQTLNFNDKLLKVSNKNVNPSEKIKYINEAAFLISVTLKDLEESWNKDYKYPIIQMSNGDIISGGSKMKLNKEKVEMAAKEVKIFEQSHDKINFVFKSEFFRAILAKINKFIKQHNFK</sequence>
<dbReference type="EMBL" id="PSZO01000009">
    <property type="protein sequence ID" value="TCG11292.1"/>
    <property type="molecule type" value="Genomic_DNA"/>
</dbReference>
<evidence type="ECO:0000313" key="2">
    <source>
        <dbReference type="Proteomes" id="UP000294192"/>
    </source>
</evidence>
<organism evidence="1 2">
    <name type="scientific">Mycoplasma marinum</name>
    <dbReference type="NCBI Taxonomy" id="1937190"/>
    <lineage>
        <taxon>Bacteria</taxon>
        <taxon>Bacillati</taxon>
        <taxon>Mycoplasmatota</taxon>
        <taxon>Mollicutes</taxon>
        <taxon>Mycoplasmataceae</taxon>
        <taxon>Mycoplasma</taxon>
    </lineage>
</organism>
<gene>
    <name evidence="1" type="ORF">C4B24_02495</name>
</gene>
<accession>A0A4R0XP55</accession>
<proteinExistence type="predicted"/>
<comment type="caution">
    <text evidence="1">The sequence shown here is derived from an EMBL/GenBank/DDBJ whole genome shotgun (WGS) entry which is preliminary data.</text>
</comment>
<dbReference type="RefSeq" id="WP_131599017.1">
    <property type="nucleotide sequence ID" value="NZ_CBDBYK010000010.1"/>
</dbReference>